<evidence type="ECO:0000313" key="10">
    <source>
        <dbReference type="EMBL" id="QEE20904.1"/>
    </source>
</evidence>
<dbReference type="AlphaFoldDB" id="A0A5B9DR99"/>
<dbReference type="EMBL" id="CP041690">
    <property type="protein sequence ID" value="QEE20904.1"/>
    <property type="molecule type" value="Genomic_DNA"/>
</dbReference>
<sequence length="270" mass="28490">MTERPEDIQKRLAGLDDIGQVVGALRAIAAGHVGEARTATKAVATYAQTVEDALSLLTAEDRSPLGQGPGLLLIVGTAQGFSGSLSARIAEAARLAMRDEPGLIVVGNRTLEMLRAEGTEVLWSSDLPGHPASVAELASSVTDALVRHAVDNPGPIRAVIAPLHAGVPPEVRKLFPPPPLPEGTAPRGTRPITTMTAADLITGLLQEALFAAVIRALLEGAAAEAQARVEAMARAQSNLRSRREDVERQYQQARQEGMTTEMIELAVSRL</sequence>
<reference evidence="10 11" key="1">
    <citation type="journal article" date="2015" name="Int. J. Syst. Evol. Microbiol.">
        <title>Youhaiella tibetensis gen. nov., sp. nov., isolated from subsurface sediment.</title>
        <authorList>
            <person name="Wang Y.X."/>
            <person name="Huang F.Q."/>
            <person name="Nogi Y."/>
            <person name="Pang S.J."/>
            <person name="Wang P.K."/>
            <person name="Lv J."/>
        </authorList>
    </citation>
    <scope>NUCLEOTIDE SEQUENCE [LARGE SCALE GENOMIC DNA]</scope>
    <source>
        <strain evidence="11">fig4</strain>
    </source>
</reference>
<name>A0A5B9DR99_9HYPH</name>
<dbReference type="OrthoDB" id="6169121at2"/>
<proteinExistence type="inferred from homology"/>
<dbReference type="SUPFAM" id="SSF52943">
    <property type="entry name" value="ATP synthase (F1-ATPase), gamma subunit"/>
    <property type="match status" value="1"/>
</dbReference>
<dbReference type="InterPro" id="IPR000131">
    <property type="entry name" value="ATP_synth_F1_gsu"/>
</dbReference>
<dbReference type="Gene3D" id="1.10.287.80">
    <property type="entry name" value="ATP synthase, gamma subunit, helix hairpin domain"/>
    <property type="match status" value="1"/>
</dbReference>
<organism evidence="10 11">
    <name type="scientific">Paradevosia tibetensis</name>
    <dbReference type="NCBI Taxonomy" id="1447062"/>
    <lineage>
        <taxon>Bacteria</taxon>
        <taxon>Pseudomonadati</taxon>
        <taxon>Pseudomonadota</taxon>
        <taxon>Alphaproteobacteria</taxon>
        <taxon>Hyphomicrobiales</taxon>
        <taxon>Devosiaceae</taxon>
        <taxon>Paradevosia</taxon>
    </lineage>
</organism>
<comment type="subcellular location">
    <subcellularLocation>
        <location evidence="2">Membrane</location>
        <topology evidence="2">Peripheral membrane protein</topology>
    </subcellularLocation>
</comment>
<dbReference type="KEGG" id="yti:FNA67_12265"/>
<keyword evidence="9" id="KW-0066">ATP synthesis</keyword>
<keyword evidence="7" id="KW-0472">Membrane</keyword>
<dbReference type="RefSeq" id="WP_147656216.1">
    <property type="nucleotide sequence ID" value="NZ_BMFM01000001.1"/>
</dbReference>
<gene>
    <name evidence="10" type="ORF">FNA67_12265</name>
</gene>
<protein>
    <submittedName>
        <fullName evidence="10">Uncharacterized protein</fullName>
    </submittedName>
</protein>
<keyword evidence="5" id="KW-0375">Hydrogen ion transport</keyword>
<evidence type="ECO:0000256" key="3">
    <source>
        <dbReference type="ARBA" id="ARBA00007681"/>
    </source>
</evidence>
<keyword evidence="4" id="KW-0813">Transport</keyword>
<evidence type="ECO:0000256" key="2">
    <source>
        <dbReference type="ARBA" id="ARBA00004170"/>
    </source>
</evidence>
<comment type="similarity">
    <text evidence="3">Belongs to the ATPase gamma chain family.</text>
</comment>
<dbReference type="InterPro" id="IPR035968">
    <property type="entry name" value="ATP_synth_F1_ATPase_gsu"/>
</dbReference>
<accession>A0A5B9DR99</accession>
<dbReference type="PRINTS" id="PR00126">
    <property type="entry name" value="ATPASEGAMMA"/>
</dbReference>
<keyword evidence="8" id="KW-0139">CF(1)</keyword>
<evidence type="ECO:0000313" key="11">
    <source>
        <dbReference type="Proteomes" id="UP000321062"/>
    </source>
</evidence>
<keyword evidence="6" id="KW-0406">Ion transport</keyword>
<evidence type="ECO:0000256" key="9">
    <source>
        <dbReference type="ARBA" id="ARBA00023310"/>
    </source>
</evidence>
<dbReference type="GO" id="GO:0045259">
    <property type="term" value="C:proton-transporting ATP synthase complex"/>
    <property type="evidence" value="ECO:0007669"/>
    <property type="project" value="UniProtKB-KW"/>
</dbReference>
<evidence type="ECO:0000256" key="5">
    <source>
        <dbReference type="ARBA" id="ARBA00022781"/>
    </source>
</evidence>
<evidence type="ECO:0000256" key="6">
    <source>
        <dbReference type="ARBA" id="ARBA00023065"/>
    </source>
</evidence>
<dbReference type="Pfam" id="PF00231">
    <property type="entry name" value="ATP-synt"/>
    <property type="match status" value="1"/>
</dbReference>
<evidence type="ECO:0000256" key="4">
    <source>
        <dbReference type="ARBA" id="ARBA00022448"/>
    </source>
</evidence>
<evidence type="ECO:0000256" key="7">
    <source>
        <dbReference type="ARBA" id="ARBA00023136"/>
    </source>
</evidence>
<comment type="function">
    <text evidence="1">Produces ATP from ADP in the presence of a proton gradient across the membrane. The gamma chain is believed to be important in regulating ATPase activity and the flow of protons through the CF(0) complex.</text>
</comment>
<dbReference type="Gene3D" id="3.40.1380.10">
    <property type="match status" value="1"/>
</dbReference>
<evidence type="ECO:0000256" key="1">
    <source>
        <dbReference type="ARBA" id="ARBA00003456"/>
    </source>
</evidence>
<evidence type="ECO:0000256" key="8">
    <source>
        <dbReference type="ARBA" id="ARBA00023196"/>
    </source>
</evidence>
<dbReference type="Proteomes" id="UP000321062">
    <property type="component" value="Chromosome"/>
</dbReference>
<keyword evidence="11" id="KW-1185">Reference proteome</keyword>
<dbReference type="GO" id="GO:0046933">
    <property type="term" value="F:proton-transporting ATP synthase activity, rotational mechanism"/>
    <property type="evidence" value="ECO:0007669"/>
    <property type="project" value="InterPro"/>
</dbReference>